<reference evidence="1" key="1">
    <citation type="submission" date="2021-03" db="EMBL/GenBank/DDBJ databases">
        <title>Draft genome sequence of rust myrtle Austropuccinia psidii MF-1, a brazilian biotype.</title>
        <authorList>
            <person name="Quecine M.C."/>
            <person name="Pachon D.M.R."/>
            <person name="Bonatelli M.L."/>
            <person name="Correr F.H."/>
            <person name="Franceschini L.M."/>
            <person name="Leite T.F."/>
            <person name="Margarido G.R.A."/>
            <person name="Almeida C.A."/>
            <person name="Ferrarezi J.A."/>
            <person name="Labate C.A."/>
        </authorList>
    </citation>
    <scope>NUCLEOTIDE SEQUENCE</scope>
    <source>
        <strain evidence="1">MF-1</strain>
    </source>
</reference>
<keyword evidence="2" id="KW-1185">Reference proteome</keyword>
<dbReference type="OrthoDB" id="3344688at2759"/>
<comment type="caution">
    <text evidence="1">The sequence shown here is derived from an EMBL/GenBank/DDBJ whole genome shotgun (WGS) entry which is preliminary data.</text>
</comment>
<gene>
    <name evidence="1" type="ORF">O181_006714</name>
</gene>
<dbReference type="AlphaFoldDB" id="A0A9Q3BKK1"/>
<proteinExistence type="predicted"/>
<dbReference type="EMBL" id="AVOT02001456">
    <property type="protein sequence ID" value="MBW0466999.1"/>
    <property type="molecule type" value="Genomic_DNA"/>
</dbReference>
<protein>
    <submittedName>
        <fullName evidence="1">Uncharacterized protein</fullName>
    </submittedName>
</protein>
<evidence type="ECO:0000313" key="2">
    <source>
        <dbReference type="Proteomes" id="UP000765509"/>
    </source>
</evidence>
<accession>A0A9Q3BKK1</accession>
<evidence type="ECO:0000313" key="1">
    <source>
        <dbReference type="EMBL" id="MBW0466999.1"/>
    </source>
</evidence>
<dbReference type="Proteomes" id="UP000765509">
    <property type="component" value="Unassembled WGS sequence"/>
</dbReference>
<name>A0A9Q3BKK1_9BASI</name>
<sequence>MPSGVQYMEMSFVARESTWISSSIRKITGDLIPCLMLDNTSAVKIATNCSRKNSRRVQKKFHLINEMIVKQQLTLQWTIQKNRRQTDIFMKKLAKVKAQRFCKGNWNKGVAEGSVMENAIRF</sequence>
<organism evidence="1 2">
    <name type="scientific">Austropuccinia psidii MF-1</name>
    <dbReference type="NCBI Taxonomy" id="1389203"/>
    <lineage>
        <taxon>Eukaryota</taxon>
        <taxon>Fungi</taxon>
        <taxon>Dikarya</taxon>
        <taxon>Basidiomycota</taxon>
        <taxon>Pucciniomycotina</taxon>
        <taxon>Pucciniomycetes</taxon>
        <taxon>Pucciniales</taxon>
        <taxon>Sphaerophragmiaceae</taxon>
        <taxon>Austropuccinia</taxon>
    </lineage>
</organism>